<comment type="caution">
    <text evidence="1">The sequence shown here is derived from an EMBL/GenBank/DDBJ whole genome shotgun (WGS) entry which is preliminary data.</text>
</comment>
<proteinExistence type="predicted"/>
<evidence type="ECO:0000313" key="1">
    <source>
        <dbReference type="EMBL" id="RNJ51239.1"/>
    </source>
</evidence>
<name>A0A3M9XSG7_9HYPH</name>
<keyword evidence="2" id="KW-1185">Reference proteome</keyword>
<dbReference type="Proteomes" id="UP000268623">
    <property type="component" value="Unassembled WGS sequence"/>
</dbReference>
<accession>A0A3M9XSG7</accession>
<evidence type="ECO:0000313" key="2">
    <source>
        <dbReference type="Proteomes" id="UP000268623"/>
    </source>
</evidence>
<dbReference type="RefSeq" id="WP_148043108.1">
    <property type="nucleotide sequence ID" value="NZ_QWDD01000001.1"/>
</dbReference>
<gene>
    <name evidence="1" type="ORF">D1O30_18190</name>
</gene>
<dbReference type="AlphaFoldDB" id="A0A3M9XSG7"/>
<organism evidence="1 2">
    <name type="scientific">Methylocystis hirsuta</name>
    <dbReference type="NCBI Taxonomy" id="369798"/>
    <lineage>
        <taxon>Bacteria</taxon>
        <taxon>Pseudomonadati</taxon>
        <taxon>Pseudomonadota</taxon>
        <taxon>Alphaproteobacteria</taxon>
        <taxon>Hyphomicrobiales</taxon>
        <taxon>Methylocystaceae</taxon>
        <taxon>Methylocystis</taxon>
    </lineage>
</organism>
<protein>
    <submittedName>
        <fullName evidence="1">Uncharacterized protein</fullName>
    </submittedName>
</protein>
<reference evidence="1 2" key="1">
    <citation type="submission" date="2018-08" db="EMBL/GenBank/DDBJ databases">
        <title>Genome sequence of Methylocystis hirsuta CSC1, a methanotroph able to accumulate PHAs.</title>
        <authorList>
            <person name="Bordel S."/>
            <person name="Rodriguez E."/>
            <person name="Gancedo J."/>
            <person name="Munoz R."/>
        </authorList>
    </citation>
    <scope>NUCLEOTIDE SEQUENCE [LARGE SCALE GENOMIC DNA]</scope>
    <source>
        <strain evidence="1 2">CSC1</strain>
    </source>
</reference>
<dbReference type="EMBL" id="QWDD01000001">
    <property type="protein sequence ID" value="RNJ51239.1"/>
    <property type="molecule type" value="Genomic_DNA"/>
</dbReference>
<sequence>MYKVGGESMEKVAANAGATVQTISRWLQEAQETDHWFVDAVARQLLFDILVQPVDSEEEKPADMLIKYIVMVVGPENPISATRAFRAVLDRLDDKTFFESAIEEIGDVDSMRAKVANVEQRVAEKLTKELL</sequence>